<dbReference type="PANTHER" id="PTHR13789:SF309">
    <property type="entry name" value="PUTATIVE (AFU_ORTHOLOGUE AFUA_6G14510)-RELATED"/>
    <property type="match status" value="1"/>
</dbReference>
<dbReference type="Proteomes" id="UP000614996">
    <property type="component" value="Unassembled WGS sequence"/>
</dbReference>
<dbReference type="Pfam" id="PF01494">
    <property type="entry name" value="FAD_binding_3"/>
    <property type="match status" value="2"/>
</dbReference>
<keyword evidence="1" id="KW-0560">Oxidoreductase</keyword>
<comment type="caution">
    <text evidence="4">The sequence shown here is derived from an EMBL/GenBank/DDBJ whole genome shotgun (WGS) entry which is preliminary data.</text>
</comment>
<organism evidence="4 5">
    <name type="scientific">Actinocatenispora comari</name>
    <dbReference type="NCBI Taxonomy" id="2807577"/>
    <lineage>
        <taxon>Bacteria</taxon>
        <taxon>Bacillati</taxon>
        <taxon>Actinomycetota</taxon>
        <taxon>Actinomycetes</taxon>
        <taxon>Micromonosporales</taxon>
        <taxon>Micromonosporaceae</taxon>
        <taxon>Actinocatenispora</taxon>
    </lineage>
</organism>
<feature type="domain" description="FAD-binding" evidence="3">
    <location>
        <begin position="255"/>
        <end position="320"/>
    </location>
</feature>
<dbReference type="InterPro" id="IPR050493">
    <property type="entry name" value="FAD-dep_Monooxygenase_BioMet"/>
</dbReference>
<gene>
    <name evidence="4" type="ORF">NUM_55110</name>
</gene>
<dbReference type="Gene3D" id="3.50.50.60">
    <property type="entry name" value="FAD/NAD(P)-binding domain"/>
    <property type="match status" value="1"/>
</dbReference>
<keyword evidence="2 4" id="KW-0503">Monooxygenase</keyword>
<dbReference type="InterPro" id="IPR036188">
    <property type="entry name" value="FAD/NAD-bd_sf"/>
</dbReference>
<reference evidence="5" key="1">
    <citation type="journal article" date="2021" name="Int. J. Syst. Evol. Microbiol.">
        <title>Actinocatenispora comari sp. nov., an endophytic actinomycete isolated from aerial parts of Comarum salesowianum.</title>
        <authorList>
            <person name="Oyunbileg N."/>
            <person name="Iizaka Y."/>
            <person name="Hamada M."/>
            <person name="Davaapurev B.O."/>
            <person name="Fukumoto A."/>
            <person name="Tsetseg B."/>
            <person name="Kato F."/>
            <person name="Tamura T."/>
            <person name="Batkhuu J."/>
            <person name="Anzai Y."/>
        </authorList>
    </citation>
    <scope>NUCLEOTIDE SEQUENCE [LARGE SCALE GENOMIC DNA]</scope>
    <source>
        <strain evidence="5">NUM-2625</strain>
    </source>
</reference>
<protein>
    <submittedName>
        <fullName evidence="4">Monooxygenase</fullName>
    </submittedName>
</protein>
<evidence type="ECO:0000313" key="5">
    <source>
        <dbReference type="Proteomes" id="UP000614996"/>
    </source>
</evidence>
<evidence type="ECO:0000313" key="4">
    <source>
        <dbReference type="EMBL" id="GIL30257.1"/>
    </source>
</evidence>
<feature type="domain" description="FAD-binding" evidence="3">
    <location>
        <begin position="5"/>
        <end position="87"/>
    </location>
</feature>
<sequence>MERTAAVVGGGIGGLTAAIALRRAGWQVTGYERAGALPATGTALGIWPTALRALERIGVDARAVGRPQPSGALLRPDGTPLAAIDMDALTARVGEPVRLITRPVLLRLLFDALPAGTVRLGAPVTDLDALRARYDLVVGADGVHSAVRTAAFGPRYAPRPVGTLAWRGSVPLRLPSGAEVWGSGTKFGYTPQHDGRTNFYAVSRAPAGWRPADDLAELRRLFGGWAEPVPTIVAGIDPAELLRHDIVDLRPPLPSYVAGSVVLLGDAAHAMTPDLGQGGCQAIVDAVTLADCLADGADPATGLAAYDRSRRRRTQRIVRMSRLAGRLGQVHHLVWLRDAALRLAVRSGPPAAG</sequence>
<dbReference type="RefSeq" id="WP_207127905.1">
    <property type="nucleotide sequence ID" value="NZ_BOPO01000114.1"/>
</dbReference>
<evidence type="ECO:0000256" key="2">
    <source>
        <dbReference type="ARBA" id="ARBA00023033"/>
    </source>
</evidence>
<keyword evidence="5" id="KW-1185">Reference proteome</keyword>
<dbReference type="GO" id="GO:0004497">
    <property type="term" value="F:monooxygenase activity"/>
    <property type="evidence" value="ECO:0007669"/>
    <property type="project" value="UniProtKB-KW"/>
</dbReference>
<dbReference type="InterPro" id="IPR002938">
    <property type="entry name" value="FAD-bd"/>
</dbReference>
<evidence type="ECO:0000256" key="1">
    <source>
        <dbReference type="ARBA" id="ARBA00023002"/>
    </source>
</evidence>
<dbReference type="PANTHER" id="PTHR13789">
    <property type="entry name" value="MONOOXYGENASE"/>
    <property type="match status" value="1"/>
</dbReference>
<dbReference type="SUPFAM" id="SSF51905">
    <property type="entry name" value="FAD/NAD(P)-binding domain"/>
    <property type="match status" value="1"/>
</dbReference>
<proteinExistence type="predicted"/>
<dbReference type="PRINTS" id="PR00420">
    <property type="entry name" value="RNGMNOXGNASE"/>
</dbReference>
<accession>A0A8J4AJ33</accession>
<evidence type="ECO:0000259" key="3">
    <source>
        <dbReference type="Pfam" id="PF01494"/>
    </source>
</evidence>
<dbReference type="EMBL" id="BOPO01000114">
    <property type="protein sequence ID" value="GIL30257.1"/>
    <property type="molecule type" value="Genomic_DNA"/>
</dbReference>
<dbReference type="AlphaFoldDB" id="A0A8J4AJ33"/>
<dbReference type="GO" id="GO:0071949">
    <property type="term" value="F:FAD binding"/>
    <property type="evidence" value="ECO:0007669"/>
    <property type="project" value="InterPro"/>
</dbReference>
<name>A0A8J4AJ33_9ACTN</name>